<protein>
    <submittedName>
        <fullName evidence="2">Putative Transposase-associated domain-containing protein</fullName>
    </submittedName>
</protein>
<accession>A0A396GP02</accession>
<dbReference type="AlphaFoldDB" id="A0A396GP02"/>
<dbReference type="OrthoDB" id="1395387at2759"/>
<evidence type="ECO:0000313" key="3">
    <source>
        <dbReference type="Proteomes" id="UP000265566"/>
    </source>
</evidence>
<reference evidence="3" key="1">
    <citation type="journal article" date="2018" name="Nat. Plants">
        <title>Whole-genome landscape of Medicago truncatula symbiotic genes.</title>
        <authorList>
            <person name="Pecrix Y."/>
            <person name="Staton S.E."/>
            <person name="Sallet E."/>
            <person name="Lelandais-Briere C."/>
            <person name="Moreau S."/>
            <person name="Carrere S."/>
            <person name="Blein T."/>
            <person name="Jardinaud M.F."/>
            <person name="Latrasse D."/>
            <person name="Zouine M."/>
            <person name="Zahm M."/>
            <person name="Kreplak J."/>
            <person name="Mayjonade B."/>
            <person name="Satge C."/>
            <person name="Perez M."/>
            <person name="Cauet S."/>
            <person name="Marande W."/>
            <person name="Chantry-Darmon C."/>
            <person name="Lopez-Roques C."/>
            <person name="Bouchez O."/>
            <person name="Berard A."/>
            <person name="Debelle F."/>
            <person name="Munos S."/>
            <person name="Bendahmane A."/>
            <person name="Berges H."/>
            <person name="Niebel A."/>
            <person name="Buitink J."/>
            <person name="Frugier F."/>
            <person name="Benhamed M."/>
            <person name="Crespi M."/>
            <person name="Gouzy J."/>
            <person name="Gamas P."/>
        </authorList>
    </citation>
    <scope>NUCLEOTIDE SEQUENCE [LARGE SCALE GENOMIC DNA]</scope>
    <source>
        <strain evidence="3">cv. Jemalong A17</strain>
    </source>
</reference>
<dbReference type="Pfam" id="PF13963">
    <property type="entry name" value="Transpos_assoc"/>
    <property type="match status" value="1"/>
</dbReference>
<evidence type="ECO:0000313" key="2">
    <source>
        <dbReference type="EMBL" id="RHN41911.1"/>
    </source>
</evidence>
<proteinExistence type="predicted"/>
<dbReference type="Gramene" id="rna48284">
    <property type="protein sequence ID" value="RHN41911.1"/>
    <property type="gene ID" value="gene48284"/>
</dbReference>
<dbReference type="Proteomes" id="UP000265566">
    <property type="component" value="Chromosome 8"/>
</dbReference>
<dbReference type="EMBL" id="PSQE01000008">
    <property type="protein sequence ID" value="RHN41911.1"/>
    <property type="molecule type" value="Genomic_DNA"/>
</dbReference>
<dbReference type="InterPro" id="IPR029480">
    <property type="entry name" value="Transpos_assoc"/>
</dbReference>
<name>A0A396GP02_MEDTR</name>
<feature type="domain" description="Transposase-associated" evidence="1">
    <location>
        <begin position="14"/>
        <end position="87"/>
    </location>
</feature>
<evidence type="ECO:0000259" key="1">
    <source>
        <dbReference type="Pfam" id="PF13963"/>
    </source>
</evidence>
<gene>
    <name evidence="2" type="ORF">MtrunA17_Chr8g0371111</name>
</gene>
<comment type="caution">
    <text evidence="2">The sequence shown here is derived from an EMBL/GenBank/DDBJ whole genome shotgun (WGS) entry which is preliminary data.</text>
</comment>
<sequence length="151" mass="17626">MELRKGVIFKVMDKEWTNLHRLNPEYRKGVESFLDFAFTKGKPQGSTILCPCSNCRNRYWKRRKVVRDHLIGSGFLQGYDVWVNHGEQITLPMEIDDGVEDKENSRDDIDGLLYDTFRHVAEVEGRNKGPNEDAKKFYNLINEAKQELYPG</sequence>
<organism evidence="2 3">
    <name type="scientific">Medicago truncatula</name>
    <name type="common">Barrel medic</name>
    <name type="synonym">Medicago tribuloides</name>
    <dbReference type="NCBI Taxonomy" id="3880"/>
    <lineage>
        <taxon>Eukaryota</taxon>
        <taxon>Viridiplantae</taxon>
        <taxon>Streptophyta</taxon>
        <taxon>Embryophyta</taxon>
        <taxon>Tracheophyta</taxon>
        <taxon>Spermatophyta</taxon>
        <taxon>Magnoliopsida</taxon>
        <taxon>eudicotyledons</taxon>
        <taxon>Gunneridae</taxon>
        <taxon>Pentapetalae</taxon>
        <taxon>rosids</taxon>
        <taxon>fabids</taxon>
        <taxon>Fabales</taxon>
        <taxon>Fabaceae</taxon>
        <taxon>Papilionoideae</taxon>
        <taxon>50 kb inversion clade</taxon>
        <taxon>NPAAA clade</taxon>
        <taxon>Hologalegina</taxon>
        <taxon>IRL clade</taxon>
        <taxon>Trifolieae</taxon>
        <taxon>Medicago</taxon>
    </lineage>
</organism>